<dbReference type="RefSeq" id="WP_345668177.1">
    <property type="nucleotide sequence ID" value="NZ_BAABKC010000037.1"/>
</dbReference>
<dbReference type="EMBL" id="BAABKC010000037">
    <property type="protein sequence ID" value="GAA5053020.1"/>
    <property type="molecule type" value="Genomic_DNA"/>
</dbReference>
<evidence type="ECO:0000313" key="2">
    <source>
        <dbReference type="Proteomes" id="UP001500124"/>
    </source>
</evidence>
<accession>A0ABP9KCH2</accession>
<reference evidence="2" key="1">
    <citation type="journal article" date="2019" name="Int. J. Syst. Evol. Microbiol.">
        <title>The Global Catalogue of Microorganisms (GCM) 10K type strain sequencing project: providing services to taxonomists for standard genome sequencing and annotation.</title>
        <authorList>
            <consortium name="The Broad Institute Genomics Platform"/>
            <consortium name="The Broad Institute Genome Sequencing Center for Infectious Disease"/>
            <person name="Wu L."/>
            <person name="Ma J."/>
        </authorList>
    </citation>
    <scope>NUCLEOTIDE SEQUENCE [LARGE SCALE GENOMIC DNA]</scope>
    <source>
        <strain evidence="2">JCM 18410</strain>
    </source>
</reference>
<dbReference type="Proteomes" id="UP001500124">
    <property type="component" value="Unassembled WGS sequence"/>
</dbReference>
<keyword evidence="2" id="KW-1185">Reference proteome</keyword>
<comment type="caution">
    <text evidence="1">The sequence shown here is derived from an EMBL/GenBank/DDBJ whole genome shotgun (WGS) entry which is preliminary data.</text>
</comment>
<gene>
    <name evidence="1" type="ORF">GCM10023336_22850</name>
</gene>
<protein>
    <submittedName>
        <fullName evidence="1">Uncharacterized protein</fullName>
    </submittedName>
</protein>
<organism evidence="1 2">
    <name type="scientific">Streptomyces similanensis</name>
    <dbReference type="NCBI Taxonomy" id="1274988"/>
    <lineage>
        <taxon>Bacteria</taxon>
        <taxon>Bacillati</taxon>
        <taxon>Actinomycetota</taxon>
        <taxon>Actinomycetes</taxon>
        <taxon>Kitasatosporales</taxon>
        <taxon>Streptomycetaceae</taxon>
        <taxon>Streptomyces</taxon>
    </lineage>
</organism>
<sequence>MATPKHLWVTTTHDWSAAVDADHPDAERLPDGRPRRGMSAVAALSAWLVHTKPRLDVRVEGRRA</sequence>
<evidence type="ECO:0000313" key="1">
    <source>
        <dbReference type="EMBL" id="GAA5053020.1"/>
    </source>
</evidence>
<name>A0ABP9KCH2_9ACTN</name>
<proteinExistence type="predicted"/>